<keyword evidence="2" id="KW-0472">Membrane</keyword>
<organism evidence="4 8">
    <name type="scientific">Candidatus Hakubella thermalkaliphila</name>
    <dbReference type="NCBI Taxonomy" id="2754717"/>
    <lineage>
        <taxon>Bacteria</taxon>
        <taxon>Bacillati</taxon>
        <taxon>Actinomycetota</taxon>
        <taxon>Actinomycetota incertae sedis</taxon>
        <taxon>Candidatus Hakubellales</taxon>
        <taxon>Candidatus Hakubellaceae</taxon>
        <taxon>Candidatus Hakubella</taxon>
    </lineage>
</organism>
<protein>
    <submittedName>
        <fullName evidence="4">YggT family protein</fullName>
    </submittedName>
</protein>
<dbReference type="PANTHER" id="PTHR33219">
    <property type="entry name" value="YLMG HOMOLOG PROTEIN 2, CHLOROPLASTIC"/>
    <property type="match status" value="1"/>
</dbReference>
<dbReference type="EMBL" id="BLSC01000046">
    <property type="protein sequence ID" value="GFP37079.1"/>
    <property type="molecule type" value="Genomic_DNA"/>
</dbReference>
<dbReference type="PANTHER" id="PTHR33219:SF14">
    <property type="entry name" value="PROTEIN COFACTOR ASSEMBLY OF COMPLEX C SUBUNIT B CCB3, CHLOROPLASTIC-RELATED"/>
    <property type="match status" value="1"/>
</dbReference>
<feature type="transmembrane region" description="Helical" evidence="2">
    <location>
        <begin position="76"/>
        <end position="97"/>
    </location>
</feature>
<name>A0A6V8NZK1_9ACTN</name>
<keyword evidence="12" id="KW-1185">Reference proteome</keyword>
<evidence type="ECO:0000256" key="2">
    <source>
        <dbReference type="SAM" id="Phobius"/>
    </source>
</evidence>
<comment type="caution">
    <text evidence="4">The sequence shown here is derived from an EMBL/GenBank/DDBJ whole genome shotgun (WGS) entry which is preliminary data.</text>
</comment>
<evidence type="ECO:0000313" key="4">
    <source>
        <dbReference type="EMBL" id="GFP25702.1"/>
    </source>
</evidence>
<dbReference type="RefSeq" id="WP_176231360.1">
    <property type="nucleotide sequence ID" value="NZ_BLRU01000038.1"/>
</dbReference>
<dbReference type="EMBL" id="BLSD01000040">
    <property type="protein sequence ID" value="GFP39259.1"/>
    <property type="molecule type" value="Genomic_DNA"/>
</dbReference>
<gene>
    <name evidence="3" type="ORF">HKBW3S03_00617</name>
    <name evidence="4" type="ORF">HKBW3S25_01183</name>
    <name evidence="5" type="ORF">HKBW3S34_00967</name>
    <name evidence="6" type="ORF">HKBW3S44_00759</name>
    <name evidence="7" type="ORF">HKBW3S47_00958</name>
</gene>
<dbReference type="EMBL" id="BLRZ01000038">
    <property type="protein sequence ID" value="GFP30047.1"/>
    <property type="molecule type" value="Genomic_DNA"/>
</dbReference>
<evidence type="ECO:0000313" key="10">
    <source>
        <dbReference type="Proteomes" id="UP000569018"/>
    </source>
</evidence>
<evidence type="ECO:0000313" key="5">
    <source>
        <dbReference type="EMBL" id="GFP30047.1"/>
    </source>
</evidence>
<dbReference type="GO" id="GO:0016020">
    <property type="term" value="C:membrane"/>
    <property type="evidence" value="ECO:0007669"/>
    <property type="project" value="InterPro"/>
</dbReference>
<dbReference type="EMBL" id="BLRU01000038">
    <property type="protein sequence ID" value="GFP19113.1"/>
    <property type="molecule type" value="Genomic_DNA"/>
</dbReference>
<evidence type="ECO:0000313" key="8">
    <source>
        <dbReference type="Proteomes" id="UP000543224"/>
    </source>
</evidence>
<proteinExistence type="inferred from homology"/>
<reference evidence="8 9" key="1">
    <citation type="journal article" date="2020" name="Front. Microbiol.">
        <title>Single-cell genomics of novel Actinobacteria with the Wood-Ljungdahl pathway discovered in a serpentinizing system.</title>
        <authorList>
            <person name="Merino N."/>
            <person name="Kawai M."/>
            <person name="Boyd E.S."/>
            <person name="Colman D.R."/>
            <person name="McGlynn S.E."/>
            <person name="Nealson K.H."/>
            <person name="Kurokawa K."/>
            <person name="Hongoh Y."/>
        </authorList>
    </citation>
    <scope>NUCLEOTIDE SEQUENCE [LARGE SCALE GENOMIC DNA]</scope>
    <source>
        <strain evidence="3 11">S03</strain>
        <strain evidence="4 8">S25</strain>
        <strain evidence="5 12">S34</strain>
        <strain evidence="6 9">S44</strain>
        <strain evidence="7 10">S47</strain>
    </source>
</reference>
<evidence type="ECO:0000313" key="9">
    <source>
        <dbReference type="Proteomes" id="UP000561271"/>
    </source>
</evidence>
<evidence type="ECO:0000313" key="6">
    <source>
        <dbReference type="EMBL" id="GFP37079.1"/>
    </source>
</evidence>
<dbReference type="Proteomes" id="UP000569018">
    <property type="component" value="Unassembled WGS sequence"/>
</dbReference>
<feature type="transmembrane region" description="Helical" evidence="2">
    <location>
        <begin position="12"/>
        <end position="32"/>
    </location>
</feature>
<sequence length="98" mass="11082">MNFSIGGVLELLIFVINVYSFVIVARAILSWFSPGHRSLLGSIYSFLYDLTEPFLRIFRNLLSSVASLGGLDLSPLLALIFLMIISRLLNYIAYNYFP</sequence>
<evidence type="ECO:0000313" key="12">
    <source>
        <dbReference type="Proteomes" id="UP000588083"/>
    </source>
</evidence>
<accession>A0A6V8NZK1</accession>
<dbReference type="EMBL" id="BLRX01000167">
    <property type="protein sequence ID" value="GFP25702.1"/>
    <property type="molecule type" value="Genomic_DNA"/>
</dbReference>
<evidence type="ECO:0000313" key="11">
    <source>
        <dbReference type="Proteomes" id="UP000574717"/>
    </source>
</evidence>
<evidence type="ECO:0000313" key="7">
    <source>
        <dbReference type="EMBL" id="GFP39259.1"/>
    </source>
</evidence>
<dbReference type="AlphaFoldDB" id="A0A6V8NZK1"/>
<dbReference type="InterPro" id="IPR003425">
    <property type="entry name" value="CCB3/YggT"/>
</dbReference>
<dbReference type="Proteomes" id="UP000561271">
    <property type="component" value="Unassembled WGS sequence"/>
</dbReference>
<dbReference type="Proteomes" id="UP000574717">
    <property type="component" value="Unassembled WGS sequence"/>
</dbReference>
<evidence type="ECO:0000256" key="1">
    <source>
        <dbReference type="ARBA" id="ARBA00010894"/>
    </source>
</evidence>
<comment type="similarity">
    <text evidence="1">Belongs to the YggT family.</text>
</comment>
<evidence type="ECO:0000313" key="3">
    <source>
        <dbReference type="EMBL" id="GFP19113.1"/>
    </source>
</evidence>
<keyword evidence="2" id="KW-0812">Transmembrane</keyword>
<dbReference type="Proteomes" id="UP000588083">
    <property type="component" value="Unassembled WGS sequence"/>
</dbReference>
<dbReference type="Proteomes" id="UP000543224">
    <property type="component" value="Unassembled WGS sequence"/>
</dbReference>
<keyword evidence="2" id="KW-1133">Transmembrane helix</keyword>
<dbReference type="Pfam" id="PF02325">
    <property type="entry name" value="CCB3_YggT"/>
    <property type="match status" value="1"/>
</dbReference>